<feature type="compositionally biased region" description="Low complexity" evidence="3">
    <location>
        <begin position="453"/>
        <end position="469"/>
    </location>
</feature>
<comment type="similarity">
    <text evidence="1">Belongs to the membrane fusion protein (MFP) (TC 8.A.1) family.</text>
</comment>
<dbReference type="Pfam" id="PF25954">
    <property type="entry name" value="Beta-barrel_RND_2"/>
    <property type="match status" value="1"/>
</dbReference>
<dbReference type="Proteomes" id="UP000298277">
    <property type="component" value="Unassembled WGS sequence"/>
</dbReference>
<dbReference type="GO" id="GO:0015562">
    <property type="term" value="F:efflux transmembrane transporter activity"/>
    <property type="evidence" value="ECO:0007669"/>
    <property type="project" value="TreeGrafter"/>
</dbReference>
<dbReference type="InterPro" id="IPR006143">
    <property type="entry name" value="RND_pump_MFP"/>
</dbReference>
<dbReference type="AlphaFoldDB" id="A0A5F1Z0C0"/>
<evidence type="ECO:0000259" key="5">
    <source>
        <dbReference type="Pfam" id="PF25973"/>
    </source>
</evidence>
<feature type="region of interest" description="Disordered" evidence="3">
    <location>
        <begin position="448"/>
        <end position="492"/>
    </location>
</feature>
<dbReference type="EMBL" id="RQFA01000033">
    <property type="protein sequence ID" value="TGK34929.1"/>
    <property type="molecule type" value="Genomic_DNA"/>
</dbReference>
<evidence type="ECO:0000256" key="2">
    <source>
        <dbReference type="SAM" id="Coils"/>
    </source>
</evidence>
<comment type="caution">
    <text evidence="6">The sequence shown here is derived from an EMBL/GenBank/DDBJ whole genome shotgun (WGS) entry which is preliminary data.</text>
</comment>
<dbReference type="Gene3D" id="2.40.30.170">
    <property type="match status" value="1"/>
</dbReference>
<gene>
    <name evidence="6" type="ORF">EHQ17_07805</name>
</gene>
<evidence type="ECO:0000256" key="1">
    <source>
        <dbReference type="ARBA" id="ARBA00009477"/>
    </source>
</evidence>
<organism evidence="6 7">
    <name type="scientific">Leptospira gomenensis</name>
    <dbReference type="NCBI Taxonomy" id="2484974"/>
    <lineage>
        <taxon>Bacteria</taxon>
        <taxon>Pseudomonadati</taxon>
        <taxon>Spirochaetota</taxon>
        <taxon>Spirochaetia</taxon>
        <taxon>Leptospirales</taxon>
        <taxon>Leptospiraceae</taxon>
        <taxon>Leptospira</taxon>
    </lineage>
</organism>
<feature type="coiled-coil region" evidence="2">
    <location>
        <begin position="124"/>
        <end position="158"/>
    </location>
</feature>
<dbReference type="Gene3D" id="1.10.287.470">
    <property type="entry name" value="Helix hairpin bin"/>
    <property type="match status" value="2"/>
</dbReference>
<evidence type="ECO:0000313" key="7">
    <source>
        <dbReference type="Proteomes" id="UP000298277"/>
    </source>
</evidence>
<proteinExistence type="inferred from homology"/>
<evidence type="ECO:0000259" key="4">
    <source>
        <dbReference type="Pfam" id="PF25954"/>
    </source>
</evidence>
<evidence type="ECO:0000256" key="3">
    <source>
        <dbReference type="SAM" id="MobiDB-lite"/>
    </source>
</evidence>
<dbReference type="PANTHER" id="PTHR30469">
    <property type="entry name" value="MULTIDRUG RESISTANCE PROTEIN MDTA"/>
    <property type="match status" value="1"/>
</dbReference>
<dbReference type="FunFam" id="2.40.30.170:FF:000010">
    <property type="entry name" value="Efflux RND transporter periplasmic adaptor subunit"/>
    <property type="match status" value="1"/>
</dbReference>
<dbReference type="SUPFAM" id="SSF111369">
    <property type="entry name" value="HlyD-like secretion proteins"/>
    <property type="match status" value="2"/>
</dbReference>
<dbReference type="RefSeq" id="WP_135591508.1">
    <property type="nucleotide sequence ID" value="NZ_RQEZ01000030.1"/>
</dbReference>
<keyword evidence="2" id="KW-0175">Coiled coil</keyword>
<dbReference type="Gene3D" id="2.40.420.20">
    <property type="match status" value="1"/>
</dbReference>
<keyword evidence="7" id="KW-1185">Reference proteome</keyword>
<feature type="domain" description="CusB-like beta-barrel" evidence="4">
    <location>
        <begin position="301"/>
        <end position="372"/>
    </location>
</feature>
<sequence>MENGFRLKYVWILLFVFFVSDCKKGAKKDETPALEDRIKLAKIELSESSSGLKVLGSVSFFKKAEVTSKILGRIKQYFKEEGDNVASGEVLAQMETLNLEIQLSKDKASVEVQTRQRDLASAKLFIAKQRVERELANIEKAEADVRDSREIRNNLLRSAENKKKLNEAGAVSETELKSVETSLNSANISLFKAEKNLASLQLGYRPEDLKKANIPMPKTKAGLKDAYIKLNTMIESAEFDMSEANLKSTLKNMESTELLLKEAKIRSPLTGTVASRIKEQGEAVKEGEALYIVVDTSKVILKFNVSESELWRLKKDQKVNFIIDAYPGQEFEGKVYIISPIVDPQSRTVEVKVLAQNDKKLLKPGMFTRGHILQEDVKKLSFQIPIKALIKGKEGKKATVFTANDEGRLFGTEVEIIKEEGDFAEVVGNLEVGRYVAVSELNELKDGQRVKLPKPAENSAAPAAPISPNVDPGTNAGGGNDSGSSEADKKKN</sequence>
<evidence type="ECO:0000313" key="6">
    <source>
        <dbReference type="EMBL" id="TGK34929.1"/>
    </source>
</evidence>
<reference evidence="6" key="1">
    <citation type="journal article" date="2019" name="PLoS Negl. Trop. Dis.">
        <title>Revisiting the worldwide diversity of Leptospira species in the environment.</title>
        <authorList>
            <person name="Vincent A.T."/>
            <person name="Schiettekatte O."/>
            <person name="Bourhy P."/>
            <person name="Veyrier F.J."/>
            <person name="Picardeau M."/>
        </authorList>
    </citation>
    <scope>NUCLEOTIDE SEQUENCE [LARGE SCALE GENOMIC DNA]</scope>
    <source>
        <strain evidence="6">201800299</strain>
    </source>
</reference>
<feature type="domain" description="CzcB-like barrel-sandwich hybrid" evidence="5">
    <location>
        <begin position="63"/>
        <end position="295"/>
    </location>
</feature>
<dbReference type="PANTHER" id="PTHR30469:SF15">
    <property type="entry name" value="HLYD FAMILY OF SECRETION PROTEINS"/>
    <property type="match status" value="1"/>
</dbReference>
<name>A0A5F1Z0C0_9LEPT</name>
<protein>
    <submittedName>
        <fullName evidence="6">Efflux RND transporter periplasmic adaptor subunit</fullName>
    </submittedName>
</protein>
<dbReference type="InterPro" id="IPR058792">
    <property type="entry name" value="Beta-barrel_RND_2"/>
</dbReference>
<dbReference type="GO" id="GO:1990281">
    <property type="term" value="C:efflux pump complex"/>
    <property type="evidence" value="ECO:0007669"/>
    <property type="project" value="TreeGrafter"/>
</dbReference>
<dbReference type="InterPro" id="IPR058647">
    <property type="entry name" value="BSH_CzcB-like"/>
</dbReference>
<dbReference type="NCBIfam" id="TIGR01730">
    <property type="entry name" value="RND_mfp"/>
    <property type="match status" value="1"/>
</dbReference>
<dbReference type="Gene3D" id="2.40.50.100">
    <property type="match status" value="2"/>
</dbReference>
<accession>A0A5F1Z0C0</accession>
<dbReference type="OrthoDB" id="325180at2"/>
<dbReference type="Pfam" id="PF25973">
    <property type="entry name" value="BSH_CzcB"/>
    <property type="match status" value="1"/>
</dbReference>